<comment type="similarity">
    <text evidence="1 2">Belongs to the phD/YefM antitoxin family.</text>
</comment>
<name>A0A7V4E5U3_9DEIN</name>
<evidence type="ECO:0000256" key="2">
    <source>
        <dbReference type="RuleBase" id="RU362080"/>
    </source>
</evidence>
<comment type="caution">
    <text evidence="3">The sequence shown here is derived from an EMBL/GenBank/DDBJ whole genome shotgun (WGS) entry which is preliminary data.</text>
</comment>
<dbReference type="EMBL" id="DTCX01000259">
    <property type="protein sequence ID" value="HGL49861.1"/>
    <property type="molecule type" value="Genomic_DNA"/>
</dbReference>
<dbReference type="Pfam" id="PF02604">
    <property type="entry name" value="PhdYeFM_antitox"/>
    <property type="match status" value="1"/>
</dbReference>
<dbReference type="Gene3D" id="3.40.1620.10">
    <property type="entry name" value="YefM-like domain"/>
    <property type="match status" value="1"/>
</dbReference>
<sequence>MDLVMKVSKTHFKAHALELLRRVETTGEPLLITHRGKPVLEVRPYREEDPLTKLRGTLARYQEPTEPTGEAWEALG</sequence>
<dbReference type="SUPFAM" id="SSF143120">
    <property type="entry name" value="YefM-like"/>
    <property type="match status" value="1"/>
</dbReference>
<accession>A0A7V4E5U3</accession>
<gene>
    <name evidence="3" type="ORF">ENU54_04580</name>
</gene>
<organism evidence="3">
    <name type="scientific">Thermus tengchongensis</name>
    <dbReference type="NCBI Taxonomy" id="1214928"/>
    <lineage>
        <taxon>Bacteria</taxon>
        <taxon>Thermotogati</taxon>
        <taxon>Deinococcota</taxon>
        <taxon>Deinococci</taxon>
        <taxon>Thermales</taxon>
        <taxon>Thermaceae</taxon>
        <taxon>Thermus</taxon>
    </lineage>
</organism>
<reference evidence="3" key="1">
    <citation type="journal article" date="2020" name="mSystems">
        <title>Genome- and Community-Level Interaction Insights into Carbon Utilization and Element Cycling Functions of Hydrothermarchaeota in Hydrothermal Sediment.</title>
        <authorList>
            <person name="Zhou Z."/>
            <person name="Liu Y."/>
            <person name="Xu W."/>
            <person name="Pan J."/>
            <person name="Luo Z.H."/>
            <person name="Li M."/>
        </authorList>
    </citation>
    <scope>NUCLEOTIDE SEQUENCE [LARGE SCALE GENOMIC DNA]</scope>
    <source>
        <strain evidence="3">SpSt-679</strain>
    </source>
</reference>
<dbReference type="InterPro" id="IPR006442">
    <property type="entry name" value="Antitoxin_Phd/YefM"/>
</dbReference>
<proteinExistence type="inferred from homology"/>
<dbReference type="InterPro" id="IPR036165">
    <property type="entry name" value="YefM-like_sf"/>
</dbReference>
<protein>
    <recommendedName>
        <fullName evidence="2">Antitoxin</fullName>
    </recommendedName>
</protein>
<evidence type="ECO:0000313" key="3">
    <source>
        <dbReference type="EMBL" id="HGL49861.1"/>
    </source>
</evidence>
<evidence type="ECO:0000256" key="1">
    <source>
        <dbReference type="ARBA" id="ARBA00009981"/>
    </source>
</evidence>
<dbReference type="AlphaFoldDB" id="A0A7V4E5U3"/>
<dbReference type="NCBIfam" id="TIGR01552">
    <property type="entry name" value="phd_fam"/>
    <property type="match status" value="1"/>
</dbReference>
<comment type="function">
    <text evidence="2">Antitoxin component of a type II toxin-antitoxin (TA) system.</text>
</comment>